<evidence type="ECO:0000313" key="3">
    <source>
        <dbReference type="Proteomes" id="UP000526501"/>
    </source>
</evidence>
<sequence length="218" mass="24642">MALKNGSYKGPNWATRRTILEMLKVKGPLSSKEMADELGVSSMAIRQHMQELEQLGDVKSEDRVKGKGRPTKYWSLTPEAARHFPDRHRDLILDLLGSVETVLGQEALDKLLNERRDEQARNYADRMKQFESLEERVKELARLRNSEGYMAEVSADEEAGFRLVENHCPICAAASVCEGLCARELTVFKRVLGPDCKVERVEHLLGGGSRCAYRILPK</sequence>
<name>A0A7X1B705_9BACT</name>
<comment type="caution">
    <text evidence="2">The sequence shown here is derived from an EMBL/GenBank/DDBJ whole genome shotgun (WGS) entry which is preliminary data.</text>
</comment>
<dbReference type="Proteomes" id="UP000526501">
    <property type="component" value="Unassembled WGS sequence"/>
</dbReference>
<evidence type="ECO:0000259" key="1">
    <source>
        <dbReference type="Pfam" id="PF08279"/>
    </source>
</evidence>
<dbReference type="Pfam" id="PF08279">
    <property type="entry name" value="HTH_11"/>
    <property type="match status" value="1"/>
</dbReference>
<proteinExistence type="predicted"/>
<feature type="domain" description="Helix-turn-helix type 11" evidence="1">
    <location>
        <begin position="16"/>
        <end position="61"/>
    </location>
</feature>
<dbReference type="GO" id="GO:0006355">
    <property type="term" value="P:regulation of DNA-templated transcription"/>
    <property type="evidence" value="ECO:0007669"/>
    <property type="project" value="UniProtKB-ARBA"/>
</dbReference>
<keyword evidence="3" id="KW-1185">Reference proteome</keyword>
<gene>
    <name evidence="2" type="ORF">H5P27_12280</name>
</gene>
<dbReference type="InterPro" id="IPR013196">
    <property type="entry name" value="HTH_11"/>
</dbReference>
<dbReference type="EMBL" id="JACHVC010000012">
    <property type="protein sequence ID" value="MBC2606822.1"/>
    <property type="molecule type" value="Genomic_DNA"/>
</dbReference>
<dbReference type="InterPro" id="IPR011991">
    <property type="entry name" value="ArsR-like_HTH"/>
</dbReference>
<evidence type="ECO:0000313" key="2">
    <source>
        <dbReference type="EMBL" id="MBC2606822.1"/>
    </source>
</evidence>
<dbReference type="CDD" id="cd00090">
    <property type="entry name" value="HTH_ARSR"/>
    <property type="match status" value="1"/>
</dbReference>
<dbReference type="SUPFAM" id="SSF46785">
    <property type="entry name" value="Winged helix' DNA-binding domain"/>
    <property type="match status" value="1"/>
</dbReference>
<dbReference type="AlphaFoldDB" id="A0A7X1B705"/>
<reference evidence="2 3" key="1">
    <citation type="submission" date="2020-07" db="EMBL/GenBank/DDBJ databases">
        <authorList>
            <person name="Feng X."/>
        </authorList>
    </citation>
    <scope>NUCLEOTIDE SEQUENCE [LARGE SCALE GENOMIC DNA]</scope>
    <source>
        <strain evidence="2 3">JCM23202</strain>
    </source>
</reference>
<dbReference type="InterPro" id="IPR036390">
    <property type="entry name" value="WH_DNA-bd_sf"/>
</dbReference>
<dbReference type="PANTHER" id="PTHR38600:SF2">
    <property type="entry name" value="SLL0088 PROTEIN"/>
    <property type="match status" value="1"/>
</dbReference>
<protein>
    <submittedName>
        <fullName evidence="2">Transcriptional regulator</fullName>
    </submittedName>
</protein>
<accession>A0A7X1B705</accession>
<dbReference type="RefSeq" id="WP_185660693.1">
    <property type="nucleotide sequence ID" value="NZ_CAWPOO010000012.1"/>
</dbReference>
<dbReference type="Gene3D" id="1.10.10.10">
    <property type="entry name" value="Winged helix-like DNA-binding domain superfamily/Winged helix DNA-binding domain"/>
    <property type="match status" value="1"/>
</dbReference>
<organism evidence="2 3">
    <name type="scientific">Pelagicoccus albus</name>
    <dbReference type="NCBI Taxonomy" id="415222"/>
    <lineage>
        <taxon>Bacteria</taxon>
        <taxon>Pseudomonadati</taxon>
        <taxon>Verrucomicrobiota</taxon>
        <taxon>Opitutia</taxon>
        <taxon>Puniceicoccales</taxon>
        <taxon>Pelagicoccaceae</taxon>
        <taxon>Pelagicoccus</taxon>
    </lineage>
</organism>
<dbReference type="InterPro" id="IPR036388">
    <property type="entry name" value="WH-like_DNA-bd_sf"/>
</dbReference>
<dbReference type="PANTHER" id="PTHR38600">
    <property type="entry name" value="TRANSCRIPTIONAL REGULATORY PROTEIN"/>
    <property type="match status" value="1"/>
</dbReference>